<sequence length="133" mass="14677">MFATVFGCAWIARHDVKTEFTIPQVKELHLVSSYLRKEGNLKNARDIYIVPARWQDSLAPFVRYDEFGTPSSQAAWSAPGLIWAILNAEHSPNVNELKTAVVGPAGQAPKGATIVNLDRALRGLPPIDPKQQN</sequence>
<dbReference type="Proteomes" id="UP000032668">
    <property type="component" value="Unassembled WGS sequence"/>
</dbReference>
<accession>A0A0D6PK54</accession>
<evidence type="ECO:0000313" key="1">
    <source>
        <dbReference type="EMBL" id="GAN82175.1"/>
    </source>
</evidence>
<comment type="caution">
    <text evidence="1">The sequence shown here is derived from an EMBL/GenBank/DDBJ whole genome shotgun (WGS) entry which is preliminary data.</text>
</comment>
<dbReference type="AlphaFoldDB" id="A0A0D6PK54"/>
<protein>
    <submittedName>
        <fullName evidence="1">Uncharacterized protein</fullName>
    </submittedName>
</protein>
<evidence type="ECO:0000313" key="2">
    <source>
        <dbReference type="Proteomes" id="UP000032668"/>
    </source>
</evidence>
<dbReference type="EMBL" id="BANC01000168">
    <property type="protein sequence ID" value="GAN82175.1"/>
    <property type="molecule type" value="Genomic_DNA"/>
</dbReference>
<reference evidence="1 2" key="1">
    <citation type="submission" date="2012-11" db="EMBL/GenBank/DDBJ databases">
        <title>Whole genome sequence of Acidocella aminolytica 101 = DSM 11237.</title>
        <authorList>
            <person name="Azuma Y."/>
            <person name="Higashiura N."/>
            <person name="Hirakawa H."/>
            <person name="Matsushita K."/>
        </authorList>
    </citation>
    <scope>NUCLEOTIDE SEQUENCE [LARGE SCALE GENOMIC DNA]</scope>
    <source>
        <strain evidence="2">101 / DSM 11237</strain>
    </source>
</reference>
<keyword evidence="2" id="KW-1185">Reference proteome</keyword>
<gene>
    <name evidence="1" type="ORF">Aam_171_001</name>
</gene>
<organism evidence="1 2">
    <name type="scientific">Acidocella aminolytica 101 = DSM 11237</name>
    <dbReference type="NCBI Taxonomy" id="1120923"/>
    <lineage>
        <taxon>Bacteria</taxon>
        <taxon>Pseudomonadati</taxon>
        <taxon>Pseudomonadota</taxon>
        <taxon>Alphaproteobacteria</taxon>
        <taxon>Acetobacterales</taxon>
        <taxon>Acidocellaceae</taxon>
        <taxon>Acidocella</taxon>
    </lineage>
</organism>
<name>A0A0D6PK54_9PROT</name>
<proteinExistence type="predicted"/>